<keyword evidence="2" id="KW-0560">Oxidoreductase</keyword>
<evidence type="ECO:0000313" key="2">
    <source>
        <dbReference type="EMBL" id="QDK70298.1"/>
    </source>
</evidence>
<evidence type="ECO:0000259" key="1">
    <source>
        <dbReference type="PROSITE" id="PS51819"/>
    </source>
</evidence>
<dbReference type="EMBL" id="CP041356">
    <property type="protein sequence ID" value="QDK70298.1"/>
    <property type="molecule type" value="Genomic_DNA"/>
</dbReference>
<gene>
    <name evidence="2" type="ORF">FLP15_02860</name>
</gene>
<dbReference type="RefSeq" id="WP_142765915.1">
    <property type="nucleotide sequence ID" value="NZ_CP041356.1"/>
</dbReference>
<proteinExistence type="predicted"/>
<dbReference type="KEGG" id="lack:FLP15_02860"/>
<dbReference type="OrthoDB" id="9785698at2"/>
<organism evidence="2 3">
    <name type="scientific">Lactococcus protaetiae</name>
    <dbReference type="NCBI Taxonomy" id="2592653"/>
    <lineage>
        <taxon>Bacteria</taxon>
        <taxon>Bacillati</taxon>
        <taxon>Bacillota</taxon>
        <taxon>Bacilli</taxon>
        <taxon>Lactobacillales</taxon>
        <taxon>Streptococcaceae</taxon>
        <taxon>Lactococcus</taxon>
    </lineage>
</organism>
<dbReference type="AlphaFoldDB" id="A0A514Z6T1"/>
<dbReference type="SUPFAM" id="SSF54593">
    <property type="entry name" value="Glyoxalase/Bleomycin resistance protein/Dihydroxybiphenyl dioxygenase"/>
    <property type="match status" value="1"/>
</dbReference>
<feature type="domain" description="VOC" evidence="1">
    <location>
        <begin position="2"/>
        <end position="124"/>
    </location>
</feature>
<dbReference type="InterPro" id="IPR029068">
    <property type="entry name" value="Glyas_Bleomycin-R_OHBP_Dase"/>
</dbReference>
<dbReference type="PANTHER" id="PTHR36110:SF4">
    <property type="entry name" value="RING-CLEAVING DIOXYGENASE MHQA-RELATED"/>
    <property type="match status" value="1"/>
</dbReference>
<dbReference type="Proteomes" id="UP000315128">
    <property type="component" value="Chromosome"/>
</dbReference>
<dbReference type="PANTHER" id="PTHR36110">
    <property type="entry name" value="RING-CLEAVING DIOXYGENASE MHQE-RELATED"/>
    <property type="match status" value="1"/>
</dbReference>
<accession>A0A514Z6T1</accession>
<evidence type="ECO:0000313" key="3">
    <source>
        <dbReference type="Proteomes" id="UP000315128"/>
    </source>
</evidence>
<dbReference type="Gene3D" id="3.10.180.10">
    <property type="entry name" value="2,3-Dihydroxybiphenyl 1,2-Dioxygenase, domain 1"/>
    <property type="match status" value="2"/>
</dbReference>
<name>A0A514Z6T1_9LACT</name>
<protein>
    <submittedName>
        <fullName evidence="2">Ring-cleaving dioxygenase</fullName>
    </submittedName>
</protein>
<reference evidence="2 3" key="1">
    <citation type="submission" date="2019-07" db="EMBL/GenBank/DDBJ databases">
        <title>Genome sequencing of KACC 19320.</title>
        <authorList>
            <person name="Heo J."/>
            <person name="Kim S.-J."/>
            <person name="Kim J.-S."/>
            <person name="Hong S.-B."/>
            <person name="Kwon S.-W."/>
        </authorList>
    </citation>
    <scope>NUCLEOTIDE SEQUENCE [LARGE SCALE GENOMIC DNA]</scope>
    <source>
        <strain evidence="2 3">KACC 19320</strain>
    </source>
</reference>
<dbReference type="PROSITE" id="PS51819">
    <property type="entry name" value="VOC"/>
    <property type="match status" value="1"/>
</dbReference>
<dbReference type="InterPro" id="IPR052537">
    <property type="entry name" value="Extradiol_RC_dioxygenase"/>
</dbReference>
<dbReference type="GO" id="GO:0051213">
    <property type="term" value="F:dioxygenase activity"/>
    <property type="evidence" value="ECO:0007669"/>
    <property type="project" value="UniProtKB-KW"/>
</dbReference>
<keyword evidence="3" id="KW-1185">Reference proteome</keyword>
<sequence length="322" mass="36657">MKVHHISLLTGDFEQNFHFYVDILGLRLVKNSINQGNIYMRHVYYGDFLGSAGTVVTFFPDHRFGQERIDGKSALTGIKFGIPRGSRQFWTNRLAKFITDSSVNMTNSLSVRDFDQIPLEFIETDDILTDWHINTLTDIPAEFQITGVLGTTLLTDHIDATTRFLKDMVGDFSAITLEKTENNLPVSKWGRGSVDHIAFAVESTAELDAIWKKAERLDYTREAYVDRGYFSSVYLLTPSGNRIEFATLTPGFTLDESVRELGTTFALPPRYEARRGELLRYFGRQGEHFDKVKPAKFDENVTVKINQIRPCTNTSLNETTEI</sequence>
<dbReference type="InterPro" id="IPR037523">
    <property type="entry name" value="VOC_core"/>
</dbReference>
<keyword evidence="2" id="KW-0223">Dioxygenase</keyword>